<dbReference type="PANTHER" id="PTHR42928:SF5">
    <property type="entry name" value="BLR1237 PROTEIN"/>
    <property type="match status" value="1"/>
</dbReference>
<comment type="similarity">
    <text evidence="1">Belongs to the UPF0065 (bug) family.</text>
</comment>
<organism evidence="3 4">
    <name type="scientific">Achromobacter aloeverae</name>
    <dbReference type="NCBI Taxonomy" id="1750518"/>
    <lineage>
        <taxon>Bacteria</taxon>
        <taxon>Pseudomonadati</taxon>
        <taxon>Pseudomonadota</taxon>
        <taxon>Betaproteobacteria</taxon>
        <taxon>Burkholderiales</taxon>
        <taxon>Alcaligenaceae</taxon>
        <taxon>Achromobacter</taxon>
    </lineage>
</organism>
<dbReference type="PANTHER" id="PTHR42928">
    <property type="entry name" value="TRICARBOXYLATE-BINDING PROTEIN"/>
    <property type="match status" value="1"/>
</dbReference>
<dbReference type="InterPro" id="IPR005064">
    <property type="entry name" value="BUG"/>
</dbReference>
<dbReference type="Gene3D" id="3.40.190.150">
    <property type="entry name" value="Bordetella uptake gene, domain 1"/>
    <property type="match status" value="1"/>
</dbReference>
<protein>
    <submittedName>
        <fullName evidence="3">MFS transporter</fullName>
    </submittedName>
</protein>
<evidence type="ECO:0000313" key="3">
    <source>
        <dbReference type="EMBL" id="RXN91187.1"/>
    </source>
</evidence>
<evidence type="ECO:0000313" key="4">
    <source>
        <dbReference type="Proteomes" id="UP000290849"/>
    </source>
</evidence>
<dbReference type="Pfam" id="PF03401">
    <property type="entry name" value="TctC"/>
    <property type="match status" value="1"/>
</dbReference>
<dbReference type="AlphaFoldDB" id="A0A4Q1HL75"/>
<dbReference type="Proteomes" id="UP000290849">
    <property type="component" value="Unassembled WGS sequence"/>
</dbReference>
<feature type="signal peptide" evidence="2">
    <location>
        <begin position="1"/>
        <end position="23"/>
    </location>
</feature>
<keyword evidence="4" id="KW-1185">Reference proteome</keyword>
<feature type="chain" id="PRO_5020253539" evidence="2">
    <location>
        <begin position="24"/>
        <end position="319"/>
    </location>
</feature>
<evidence type="ECO:0000256" key="1">
    <source>
        <dbReference type="ARBA" id="ARBA00006987"/>
    </source>
</evidence>
<dbReference type="RefSeq" id="WP_129149740.1">
    <property type="nucleotide sequence ID" value="NZ_JBHSDO010000013.1"/>
</dbReference>
<comment type="caution">
    <text evidence="3">The sequence shown here is derived from an EMBL/GenBank/DDBJ whole genome shotgun (WGS) entry which is preliminary data.</text>
</comment>
<dbReference type="EMBL" id="PYAL01000002">
    <property type="protein sequence ID" value="RXN91187.1"/>
    <property type="molecule type" value="Genomic_DNA"/>
</dbReference>
<dbReference type="Gene3D" id="3.40.190.10">
    <property type="entry name" value="Periplasmic binding protein-like II"/>
    <property type="match status" value="1"/>
</dbReference>
<dbReference type="SUPFAM" id="SSF53850">
    <property type="entry name" value="Periplasmic binding protein-like II"/>
    <property type="match status" value="1"/>
</dbReference>
<dbReference type="InterPro" id="IPR042100">
    <property type="entry name" value="Bug_dom1"/>
</dbReference>
<dbReference type="CDD" id="cd13578">
    <property type="entry name" value="PBP2_Bug27"/>
    <property type="match status" value="1"/>
</dbReference>
<dbReference type="PIRSF" id="PIRSF017082">
    <property type="entry name" value="YflP"/>
    <property type="match status" value="1"/>
</dbReference>
<keyword evidence="2" id="KW-0732">Signal</keyword>
<dbReference type="OrthoDB" id="8678477at2"/>
<reference evidence="3 4" key="1">
    <citation type="journal article" date="2017" name="Int. J. Syst. Evol. Microbiol.">
        <title>Achromobacter aloeverae sp. nov., isolated from the root of Aloe vera (L.) Burm.f.</title>
        <authorList>
            <person name="Kuncharoen N."/>
            <person name="Muramatsu Y."/>
            <person name="Shibata C."/>
            <person name="Kamakura Y."/>
            <person name="Nakagawa Y."/>
            <person name="Tanasupawat S."/>
        </authorList>
    </citation>
    <scope>NUCLEOTIDE SEQUENCE [LARGE SCALE GENOMIC DNA]</scope>
    <source>
        <strain evidence="3 4">AVA-1</strain>
    </source>
</reference>
<name>A0A4Q1HL75_9BURK</name>
<accession>A0A4Q1HL75</accession>
<evidence type="ECO:0000256" key="2">
    <source>
        <dbReference type="SAM" id="SignalP"/>
    </source>
</evidence>
<proteinExistence type="inferred from homology"/>
<sequence length="319" mass="32855">MKRRSFMGVLGAGMVAAAGVARAQGAPTRIVVGATPGGGTDTVARLLAAELGKYMGGGTFVVDNKPGAGGNIAAQTVAHADPDGRTLLVCYTSHAINATLYDNLAYDPVKSFQPVSYLATAPSFLVAHPSVKATTLPELIALAKAQPGTLNMALPGIGSAGHLGAEVLKREAGIDLVLVPYKGTAPAMTDLLGGQVQLMFAGAAIAKAQIEARKVNALAVSSAARMEIMPSVPPVADTLPGYDFSAWYGVLGPAGMDKTYAGKLSQATGKILADPVNRRRLLDEGLIATGSTPDGFRDFLVTEVERWGKVVRESNARAG</sequence>
<gene>
    <name evidence="3" type="ORF">C7R54_08375</name>
</gene>